<gene>
    <name evidence="1" type="ORF">HPB52_002730</name>
</gene>
<protein>
    <submittedName>
        <fullName evidence="1">Uncharacterized protein</fullName>
    </submittedName>
</protein>
<reference evidence="1" key="2">
    <citation type="submission" date="2021-09" db="EMBL/GenBank/DDBJ databases">
        <authorList>
            <person name="Jia N."/>
            <person name="Wang J."/>
            <person name="Shi W."/>
            <person name="Du L."/>
            <person name="Sun Y."/>
            <person name="Zhan W."/>
            <person name="Jiang J."/>
            <person name="Wang Q."/>
            <person name="Zhang B."/>
            <person name="Ji P."/>
            <person name="Sakyi L.B."/>
            <person name="Cui X."/>
            <person name="Yuan T."/>
            <person name="Jiang B."/>
            <person name="Yang W."/>
            <person name="Lam T.T.-Y."/>
            <person name="Chang Q."/>
            <person name="Ding S."/>
            <person name="Wang X."/>
            <person name="Zhu J."/>
            <person name="Ruan X."/>
            <person name="Zhao L."/>
            <person name="Wei J."/>
            <person name="Que T."/>
            <person name="Du C."/>
            <person name="Cheng J."/>
            <person name="Dai P."/>
            <person name="Han X."/>
            <person name="Huang E."/>
            <person name="Gao Y."/>
            <person name="Liu J."/>
            <person name="Shao H."/>
            <person name="Ye R."/>
            <person name="Li L."/>
            <person name="Wei W."/>
            <person name="Wang X."/>
            <person name="Wang C."/>
            <person name="Huo Q."/>
            <person name="Li W."/>
            <person name="Guo W."/>
            <person name="Chen H."/>
            <person name="Chen S."/>
            <person name="Zhou L."/>
            <person name="Zhou L."/>
            <person name="Ni X."/>
            <person name="Tian J."/>
            <person name="Zhou Y."/>
            <person name="Sheng Y."/>
            <person name="Liu T."/>
            <person name="Pan Y."/>
            <person name="Xia L."/>
            <person name="Li J."/>
            <person name="Zhao F."/>
            <person name="Cao W."/>
        </authorList>
    </citation>
    <scope>NUCLEOTIDE SEQUENCE</scope>
    <source>
        <strain evidence="1">Rsan-2018</strain>
        <tissue evidence="1">Larvae</tissue>
    </source>
</reference>
<dbReference type="EMBL" id="JABSTV010001253">
    <property type="protein sequence ID" value="KAH7942955.1"/>
    <property type="molecule type" value="Genomic_DNA"/>
</dbReference>
<evidence type="ECO:0000313" key="2">
    <source>
        <dbReference type="Proteomes" id="UP000821837"/>
    </source>
</evidence>
<dbReference type="AlphaFoldDB" id="A0A9D4SQ46"/>
<comment type="caution">
    <text evidence="1">The sequence shown here is derived from an EMBL/GenBank/DDBJ whole genome shotgun (WGS) entry which is preliminary data.</text>
</comment>
<dbReference type="VEuPathDB" id="VectorBase:RSAN_038759"/>
<evidence type="ECO:0000313" key="1">
    <source>
        <dbReference type="EMBL" id="KAH7942955.1"/>
    </source>
</evidence>
<organism evidence="1 2">
    <name type="scientific">Rhipicephalus sanguineus</name>
    <name type="common">Brown dog tick</name>
    <name type="synonym">Ixodes sanguineus</name>
    <dbReference type="NCBI Taxonomy" id="34632"/>
    <lineage>
        <taxon>Eukaryota</taxon>
        <taxon>Metazoa</taxon>
        <taxon>Ecdysozoa</taxon>
        <taxon>Arthropoda</taxon>
        <taxon>Chelicerata</taxon>
        <taxon>Arachnida</taxon>
        <taxon>Acari</taxon>
        <taxon>Parasitiformes</taxon>
        <taxon>Ixodida</taxon>
        <taxon>Ixodoidea</taxon>
        <taxon>Ixodidae</taxon>
        <taxon>Rhipicephalinae</taxon>
        <taxon>Rhipicephalus</taxon>
        <taxon>Rhipicephalus</taxon>
    </lineage>
</organism>
<keyword evidence="2" id="KW-1185">Reference proteome</keyword>
<name>A0A9D4SQ46_RHISA</name>
<dbReference type="Proteomes" id="UP000821837">
    <property type="component" value="Unassembled WGS sequence"/>
</dbReference>
<sequence>MPRGTGVLLGCADNAKTNIACTASLLLPASKATKATVDDFRYCLAPCGESCFVGLLTRGEDHVVLVAHAKETLDFCIQVDDYGNVVQSFVRQPSTRTMVVLYDAHALESTPSFRESGVNALVGWLLKCQGFRLPEGVVVGCVVVGCADVLYASADAEEISFLWQPAICAGSLIQAAKTAIKRKLPTRTTSMLSTCAQATSTGALICKRLDDFAAVADSVRTHGRITLR</sequence>
<reference evidence="1" key="1">
    <citation type="journal article" date="2020" name="Cell">
        <title>Large-Scale Comparative Analyses of Tick Genomes Elucidate Their Genetic Diversity and Vector Capacities.</title>
        <authorList>
            <consortium name="Tick Genome and Microbiome Consortium (TIGMIC)"/>
            <person name="Jia N."/>
            <person name="Wang J."/>
            <person name="Shi W."/>
            <person name="Du L."/>
            <person name="Sun Y."/>
            <person name="Zhan W."/>
            <person name="Jiang J.F."/>
            <person name="Wang Q."/>
            <person name="Zhang B."/>
            <person name="Ji P."/>
            <person name="Bell-Sakyi L."/>
            <person name="Cui X.M."/>
            <person name="Yuan T.T."/>
            <person name="Jiang B.G."/>
            <person name="Yang W.F."/>
            <person name="Lam T.T."/>
            <person name="Chang Q.C."/>
            <person name="Ding S.J."/>
            <person name="Wang X.J."/>
            <person name="Zhu J.G."/>
            <person name="Ruan X.D."/>
            <person name="Zhao L."/>
            <person name="Wei J.T."/>
            <person name="Ye R.Z."/>
            <person name="Que T.C."/>
            <person name="Du C.H."/>
            <person name="Zhou Y.H."/>
            <person name="Cheng J.X."/>
            <person name="Dai P.F."/>
            <person name="Guo W.B."/>
            <person name="Han X.H."/>
            <person name="Huang E.J."/>
            <person name="Li L.F."/>
            <person name="Wei W."/>
            <person name="Gao Y.C."/>
            <person name="Liu J.Z."/>
            <person name="Shao H.Z."/>
            <person name="Wang X."/>
            <person name="Wang C.C."/>
            <person name="Yang T.C."/>
            <person name="Huo Q.B."/>
            <person name="Li W."/>
            <person name="Chen H.Y."/>
            <person name="Chen S.E."/>
            <person name="Zhou L.G."/>
            <person name="Ni X.B."/>
            <person name="Tian J.H."/>
            <person name="Sheng Y."/>
            <person name="Liu T."/>
            <person name="Pan Y.S."/>
            <person name="Xia L.Y."/>
            <person name="Li J."/>
            <person name="Zhao F."/>
            <person name="Cao W.C."/>
        </authorList>
    </citation>
    <scope>NUCLEOTIDE SEQUENCE</scope>
    <source>
        <strain evidence="1">Rsan-2018</strain>
    </source>
</reference>
<accession>A0A9D4SQ46</accession>
<proteinExistence type="predicted"/>